<accession>A0A1R3V8E1</accession>
<evidence type="ECO:0000313" key="1">
    <source>
        <dbReference type="EMBL" id="SIT56172.1"/>
    </source>
</evidence>
<dbReference type="Proteomes" id="UP000188388">
    <property type="component" value="Unassembled WGS sequence"/>
</dbReference>
<dbReference type="AlphaFoldDB" id="A0A1R3V8E1"/>
<dbReference type="RefSeq" id="WP_077379182.1">
    <property type="nucleotide sequence ID" value="NZ_FTPD01000019.1"/>
</dbReference>
<reference evidence="2" key="1">
    <citation type="submission" date="2017-01" db="EMBL/GenBank/DDBJ databases">
        <authorList>
            <person name="Brunel B."/>
        </authorList>
    </citation>
    <scope>NUCLEOTIDE SEQUENCE [LARGE SCALE GENOMIC DNA]</scope>
</reference>
<evidence type="ECO:0000313" key="2">
    <source>
        <dbReference type="Proteomes" id="UP000188388"/>
    </source>
</evidence>
<organism evidence="1 2">
    <name type="scientific">Mesorhizobium prunaredense</name>
    <dbReference type="NCBI Taxonomy" id="1631249"/>
    <lineage>
        <taxon>Bacteria</taxon>
        <taxon>Pseudomonadati</taxon>
        <taxon>Pseudomonadota</taxon>
        <taxon>Alphaproteobacteria</taxon>
        <taxon>Hyphomicrobiales</taxon>
        <taxon>Phyllobacteriaceae</taxon>
        <taxon>Mesorhizobium</taxon>
    </lineage>
</organism>
<name>A0A1R3V8E1_9HYPH</name>
<sequence length="83" mass="8793">MELIENTEKSKSEQTLCAVYARKVPALAVDMNALLAKHGIKDMEIQSFSFGKGPGLVSSKDSTMVAGVGATKDGVVVAAMYEK</sequence>
<protein>
    <submittedName>
        <fullName evidence="1">Uncharacterized protein</fullName>
    </submittedName>
</protein>
<gene>
    <name evidence="1" type="ORF">BQ8794_260028</name>
</gene>
<keyword evidence="2" id="KW-1185">Reference proteome</keyword>
<dbReference type="STRING" id="1631249.BQ8794_260028"/>
<proteinExistence type="predicted"/>
<dbReference type="EMBL" id="FTPD01000019">
    <property type="protein sequence ID" value="SIT56172.1"/>
    <property type="molecule type" value="Genomic_DNA"/>
</dbReference>